<organism evidence="2 3">
    <name type="scientific">Pleurodeles waltl</name>
    <name type="common">Iberian ribbed newt</name>
    <dbReference type="NCBI Taxonomy" id="8319"/>
    <lineage>
        <taxon>Eukaryota</taxon>
        <taxon>Metazoa</taxon>
        <taxon>Chordata</taxon>
        <taxon>Craniata</taxon>
        <taxon>Vertebrata</taxon>
        <taxon>Euteleostomi</taxon>
        <taxon>Amphibia</taxon>
        <taxon>Batrachia</taxon>
        <taxon>Caudata</taxon>
        <taxon>Salamandroidea</taxon>
        <taxon>Salamandridae</taxon>
        <taxon>Pleurodelinae</taxon>
        <taxon>Pleurodeles</taxon>
    </lineage>
</organism>
<feature type="compositionally biased region" description="Polar residues" evidence="1">
    <location>
        <begin position="1"/>
        <end position="18"/>
    </location>
</feature>
<dbReference type="EMBL" id="JANPWB010000006">
    <property type="protein sequence ID" value="KAJ1175658.1"/>
    <property type="molecule type" value="Genomic_DNA"/>
</dbReference>
<accession>A0AAV7TIR0</accession>
<reference evidence="2" key="1">
    <citation type="journal article" date="2022" name="bioRxiv">
        <title>Sequencing and chromosome-scale assembly of the giantPleurodeles waltlgenome.</title>
        <authorList>
            <person name="Brown T."/>
            <person name="Elewa A."/>
            <person name="Iarovenko S."/>
            <person name="Subramanian E."/>
            <person name="Araus A.J."/>
            <person name="Petzold A."/>
            <person name="Susuki M."/>
            <person name="Suzuki K.-i.T."/>
            <person name="Hayashi T."/>
            <person name="Toyoda A."/>
            <person name="Oliveira C."/>
            <person name="Osipova E."/>
            <person name="Leigh N.D."/>
            <person name="Simon A."/>
            <person name="Yun M.H."/>
        </authorList>
    </citation>
    <scope>NUCLEOTIDE SEQUENCE</scope>
    <source>
        <strain evidence="2">20211129_DDA</strain>
        <tissue evidence="2">Liver</tissue>
    </source>
</reference>
<evidence type="ECO:0000313" key="2">
    <source>
        <dbReference type="EMBL" id="KAJ1175658.1"/>
    </source>
</evidence>
<name>A0AAV7TIR0_PLEWA</name>
<feature type="region of interest" description="Disordered" evidence="1">
    <location>
        <begin position="1"/>
        <end position="32"/>
    </location>
</feature>
<evidence type="ECO:0000313" key="3">
    <source>
        <dbReference type="Proteomes" id="UP001066276"/>
    </source>
</evidence>
<protein>
    <submittedName>
        <fullName evidence="2">Uncharacterized protein</fullName>
    </submittedName>
</protein>
<comment type="caution">
    <text evidence="2">The sequence shown here is derived from an EMBL/GenBank/DDBJ whole genome shotgun (WGS) entry which is preliminary data.</text>
</comment>
<gene>
    <name evidence="2" type="ORF">NDU88_000945</name>
</gene>
<keyword evidence="3" id="KW-1185">Reference proteome</keyword>
<proteinExistence type="predicted"/>
<dbReference type="AlphaFoldDB" id="A0AAV7TIR0"/>
<sequence>MASGTSSGTWSPQGSSKSWPGPTASAPSTVFGGSTLLSAAPLQHSGDRQAQWRTYAPSSLPCRGLFPAAAAHPARPAGASVQPVRLAAALGFSRGSVFQVSSG</sequence>
<dbReference type="Proteomes" id="UP001066276">
    <property type="component" value="Chromosome 3_2"/>
</dbReference>
<evidence type="ECO:0000256" key="1">
    <source>
        <dbReference type="SAM" id="MobiDB-lite"/>
    </source>
</evidence>